<sequence length="274" mass="32086">MKHIDFTLRHFLALCSILSLLLLAPTLGYAIPKIKKIDIYVINKLNKFSVAPTEDKLTRPGLHTQYTLVNEKHFGPFQKIIEQVPDSIKAKKRFLYGITKLVAQVFYTDGTSVSLGTYITLRYNGHYTNIASQEFINALKPFISPTLNWHSEKLNQEYLHYGSRFDGFIVRFSEKAKQFINTKKLRQQYFSPQEYKQAFEPFNDEMLLGIDWRKRKVVSISFSSQDEPHIQQGEMPLALYKKYKKIILEQLTVKEVLNLYHIQSDIIYKAVFYK</sequence>
<reference evidence="1 2" key="1">
    <citation type="submission" date="2007-01" db="EMBL/GenBank/DDBJ databases">
        <authorList>
            <person name="Haygood M."/>
            <person name="Podell S."/>
            <person name="Anderson C."/>
            <person name="Hopkinson B."/>
            <person name="Roe K."/>
            <person name="Barbeau K."/>
            <person name="Gaasterland T."/>
            <person name="Ferriera S."/>
            <person name="Johnson J."/>
            <person name="Kravitz S."/>
            <person name="Beeson K."/>
            <person name="Sutton G."/>
            <person name="Rogers Y.-H."/>
            <person name="Friedman R."/>
            <person name="Frazier M."/>
            <person name="Venter J.C."/>
        </authorList>
    </citation>
    <scope>NUCLEOTIDE SEQUENCE [LARGE SCALE GENOMIC DNA]</scope>
    <source>
        <strain evidence="1 2">ATCC 23134</strain>
    </source>
</reference>
<dbReference type="AlphaFoldDB" id="A1ZV89"/>
<organism evidence="1 2">
    <name type="scientific">Microscilla marina ATCC 23134</name>
    <dbReference type="NCBI Taxonomy" id="313606"/>
    <lineage>
        <taxon>Bacteria</taxon>
        <taxon>Pseudomonadati</taxon>
        <taxon>Bacteroidota</taxon>
        <taxon>Cytophagia</taxon>
        <taxon>Cytophagales</taxon>
        <taxon>Microscillaceae</taxon>
        <taxon>Microscilla</taxon>
    </lineage>
</organism>
<name>A1ZV89_MICM2</name>
<proteinExistence type="predicted"/>
<keyword evidence="2" id="KW-1185">Reference proteome</keyword>
<dbReference type="Proteomes" id="UP000004095">
    <property type="component" value="Unassembled WGS sequence"/>
</dbReference>
<comment type="caution">
    <text evidence="1">The sequence shown here is derived from an EMBL/GenBank/DDBJ whole genome shotgun (WGS) entry which is preliminary data.</text>
</comment>
<protein>
    <submittedName>
        <fullName evidence="1">Uncharacterized protein</fullName>
    </submittedName>
</protein>
<gene>
    <name evidence="1" type="ORF">M23134_04919</name>
</gene>
<evidence type="ECO:0000313" key="2">
    <source>
        <dbReference type="Proteomes" id="UP000004095"/>
    </source>
</evidence>
<accession>A1ZV89</accession>
<dbReference type="EMBL" id="AAWS01000044">
    <property type="protein sequence ID" value="EAY25745.1"/>
    <property type="molecule type" value="Genomic_DNA"/>
</dbReference>
<evidence type="ECO:0000313" key="1">
    <source>
        <dbReference type="EMBL" id="EAY25745.1"/>
    </source>
</evidence>
<dbReference type="RefSeq" id="WP_002702310.1">
    <property type="nucleotide sequence ID" value="NZ_AAWS01000044.1"/>
</dbReference>